<sequence>MLVVKLTGGLGNQMFQYAIGRYLAIKNNQVLKLDIRGYSGNVADPMRGIREYGLNNFNIKSEIANDIDLMQFDSYFKNNLINKIIRKIFTFYHGNYFKRRYILEPITNYFKFDKNLLNINIVGDIYLEGYWQSEKYFLGIEEVIRHDLTVKDEPSDFNKVIIDQMSNTESVSIHIRHGDNANASAKKHGVLSLDYYHKAIKELSKKVYNPVFYVFSDDPEWAKNNLKINYKTVYISHNSDQKNYEDLRLMTNCHYHIIGNSTFSWWGAWLSPYKDKIIFAPKVYHVDKDISNSDFFPNDWFLI</sequence>
<proteinExistence type="predicted"/>
<name>A0A1J4UCF1_9BACT</name>
<dbReference type="PANTHER" id="PTHR11927:SF9">
    <property type="entry name" value="L-FUCOSYLTRANSFERASE"/>
    <property type="match status" value="1"/>
</dbReference>
<evidence type="ECO:0000256" key="2">
    <source>
        <dbReference type="ARBA" id="ARBA00022679"/>
    </source>
</evidence>
<dbReference type="Gene3D" id="3.40.50.11350">
    <property type="match status" value="1"/>
</dbReference>
<dbReference type="EMBL" id="MNVC01000014">
    <property type="protein sequence ID" value="OIO19911.1"/>
    <property type="molecule type" value="Genomic_DNA"/>
</dbReference>
<dbReference type="CDD" id="cd11301">
    <property type="entry name" value="Fut1_Fut2_like"/>
    <property type="match status" value="1"/>
</dbReference>
<dbReference type="GO" id="GO:0005975">
    <property type="term" value="P:carbohydrate metabolic process"/>
    <property type="evidence" value="ECO:0007669"/>
    <property type="project" value="InterPro"/>
</dbReference>
<dbReference type="Pfam" id="PF01531">
    <property type="entry name" value="Glyco_transf_11"/>
    <property type="match status" value="1"/>
</dbReference>
<accession>A0A1J4UCF1</accession>
<dbReference type="AlphaFoldDB" id="A0A1J4UCF1"/>
<dbReference type="PANTHER" id="PTHR11927">
    <property type="entry name" value="GALACTOSIDE 2-L-FUCOSYLTRANSFERASE"/>
    <property type="match status" value="1"/>
</dbReference>
<evidence type="ECO:0000313" key="4">
    <source>
        <dbReference type="Proteomes" id="UP000181941"/>
    </source>
</evidence>
<reference evidence="3 4" key="1">
    <citation type="journal article" date="2016" name="Environ. Microbiol.">
        <title>Genomic resolution of a cold subsurface aquifer community provides metabolic insights for novel microbes adapted to high CO concentrations.</title>
        <authorList>
            <person name="Probst A.J."/>
            <person name="Castelle C.J."/>
            <person name="Singh A."/>
            <person name="Brown C.T."/>
            <person name="Anantharaman K."/>
            <person name="Sharon I."/>
            <person name="Hug L.A."/>
            <person name="Burstein D."/>
            <person name="Emerson J.B."/>
            <person name="Thomas B.C."/>
            <person name="Banfield J.F."/>
        </authorList>
    </citation>
    <scope>NUCLEOTIDE SEQUENCE [LARGE SCALE GENOMIC DNA]</scope>
    <source>
        <strain evidence="3">CG1_02_32_51</strain>
    </source>
</reference>
<evidence type="ECO:0008006" key="5">
    <source>
        <dbReference type="Google" id="ProtNLM"/>
    </source>
</evidence>
<evidence type="ECO:0000313" key="3">
    <source>
        <dbReference type="EMBL" id="OIO19911.1"/>
    </source>
</evidence>
<dbReference type="GO" id="GO:0008107">
    <property type="term" value="F:galactoside 2-alpha-L-fucosyltransferase activity"/>
    <property type="evidence" value="ECO:0007669"/>
    <property type="project" value="InterPro"/>
</dbReference>
<gene>
    <name evidence="3" type="ORF">AUJ23_01155</name>
</gene>
<dbReference type="InterPro" id="IPR002516">
    <property type="entry name" value="Glyco_trans_11"/>
</dbReference>
<comment type="caution">
    <text evidence="3">The sequence shown here is derived from an EMBL/GenBank/DDBJ whole genome shotgun (WGS) entry which is preliminary data.</text>
</comment>
<protein>
    <recommendedName>
        <fullName evidence="5">Alpha-1,2-fucosyltransferase</fullName>
    </recommendedName>
</protein>
<dbReference type="STRING" id="1805238.AUJ23_01155"/>
<dbReference type="GO" id="GO:0016020">
    <property type="term" value="C:membrane"/>
    <property type="evidence" value="ECO:0007669"/>
    <property type="project" value="InterPro"/>
</dbReference>
<keyword evidence="1" id="KW-0328">Glycosyltransferase</keyword>
<organism evidence="3 4">
    <name type="scientific">Candidatus Magasanikbacteria bacterium CG1_02_32_51</name>
    <dbReference type="NCBI Taxonomy" id="1805238"/>
    <lineage>
        <taxon>Bacteria</taxon>
        <taxon>Candidatus Magasanikiibacteriota</taxon>
    </lineage>
</organism>
<dbReference type="Proteomes" id="UP000181941">
    <property type="component" value="Unassembled WGS sequence"/>
</dbReference>
<evidence type="ECO:0000256" key="1">
    <source>
        <dbReference type="ARBA" id="ARBA00022676"/>
    </source>
</evidence>
<keyword evidence="2" id="KW-0808">Transferase</keyword>